<dbReference type="AlphaFoldDB" id="A0AA48GQU6"/>
<feature type="chain" id="PRO_5041301243" description="TonB-dependent receptor" evidence="7">
    <location>
        <begin position="24"/>
        <end position="1009"/>
    </location>
</feature>
<dbReference type="Gene3D" id="2.60.40.1120">
    <property type="entry name" value="Carboxypeptidase-like, regulatory domain"/>
    <property type="match status" value="1"/>
</dbReference>
<name>A0AA48GQU6_9BACT</name>
<evidence type="ECO:0000313" key="9">
    <source>
        <dbReference type="Proteomes" id="UP001238179"/>
    </source>
</evidence>
<dbReference type="SUPFAM" id="SSF56935">
    <property type="entry name" value="Porins"/>
    <property type="match status" value="1"/>
</dbReference>
<dbReference type="GO" id="GO:0030246">
    <property type="term" value="F:carbohydrate binding"/>
    <property type="evidence" value="ECO:0007669"/>
    <property type="project" value="InterPro"/>
</dbReference>
<dbReference type="EMBL" id="AP027080">
    <property type="protein sequence ID" value="BDU72540.1"/>
    <property type="molecule type" value="Genomic_DNA"/>
</dbReference>
<keyword evidence="5" id="KW-0472">Membrane</keyword>
<keyword evidence="4" id="KW-0812">Transmembrane</keyword>
<dbReference type="InterPro" id="IPR013784">
    <property type="entry name" value="Carb-bd-like_fold"/>
</dbReference>
<evidence type="ECO:0000313" key="8">
    <source>
        <dbReference type="EMBL" id="BDU72540.1"/>
    </source>
</evidence>
<evidence type="ECO:0008006" key="10">
    <source>
        <dbReference type="Google" id="ProtNLM"/>
    </source>
</evidence>
<dbReference type="Gene3D" id="2.40.170.20">
    <property type="entry name" value="TonB-dependent receptor, beta-barrel domain"/>
    <property type="match status" value="1"/>
</dbReference>
<dbReference type="GO" id="GO:0009279">
    <property type="term" value="C:cell outer membrane"/>
    <property type="evidence" value="ECO:0007669"/>
    <property type="project" value="UniProtKB-SubCell"/>
</dbReference>
<evidence type="ECO:0000256" key="4">
    <source>
        <dbReference type="ARBA" id="ARBA00022692"/>
    </source>
</evidence>
<accession>A0AA48GQU6</accession>
<keyword evidence="7" id="KW-0732">Signal</keyword>
<dbReference type="SUPFAM" id="SSF49452">
    <property type="entry name" value="Starch-binding domain-like"/>
    <property type="match status" value="1"/>
</dbReference>
<dbReference type="Proteomes" id="UP001238179">
    <property type="component" value="Chromosome"/>
</dbReference>
<dbReference type="PANTHER" id="PTHR30069:SF46">
    <property type="entry name" value="OAR PROTEIN"/>
    <property type="match status" value="1"/>
</dbReference>
<sequence length="1009" mass="108938">MIRFPIRQLSLTALALIAAPAAAQESTGQVVGTVRTRTGEGLAGVKIRLSSPALQGVRTVVTEAKGAYRAPLLPPGSYRIDAIKEGYHTNSVTMDVGLGAVIRQDIVLGKVAEAGTTVEVIAATAAVDKTDVKSSTNITSEIMDIIPRTTRGMDTIALLTPGVTTNTLAGMRITMRGGQTTGNRFLLNGTDIADNMYGDTTGRFFYVDDSIAETQVIQSPVNARYGNFTGGVINAITKTGSNEFTGILRMNLSRNSWYAVSPRGLRPASAPINSGTGLSEDLRNASYTLIIGGPILKDRIWFSVSTKKDPQNSIAAALYSTQGLSTLFGEPAYQAPTNGQPYTRIGTLKFWEGKLTFGLGLNHTLEFTANKNETTQTNRSIGGEVEPAALYDSANKNTYWTLGYRGILSSSTTLEARYAVKKDSLGGGGRADAPFPQRIYVGYSNGGFYAFNNGAFKAGSPDERDIKTAIANLTWFSPATPIGTWTVDMGFEYLNQERSAPNEQSPTGNRIFLEGRNPDGTYRVTNWADDPDQINTMEIGVSATGVATTRTTGLYLNGTLAVNDKLQLMVGGRYDEVTAKDTLGAPNIKSSAWSPRLQATYDLWGDQAWLFRASFATYTGRLHDGFTNKFTFAGNPVREWYSWGAPSNYAATYADVTNLANWALNANGFQGVGGASGNFVQSNLKAPSVNEWSFDIKHAYPDGSYFKAAVVRRDWKNLYNDILTIGDETAYAPRAGTGIPPVGTVATRWITDPRLKREYTSLEFDFAARLSRELTLGGNYTYAVLRGNGEGGDSGGTNTGPVGDPLGTYDSVHYSRGRDTSYFAPMGYLNSDQRHRSSIHLDYLTRSQAGAAFNASLLFNYAGGECYSLTRTNAFEAQADAAAAGSPIVGQYPSTYNRYFGERGFGRMNDSFNFDLKLGIDVPVVSKVRYFLEVTVYNVFNHWQLTTVSTAQTTVSPAPATNSATAGFYASPWVVSASGNRTGFGTYGGDGTSNFTGGRWVMISTGIKW</sequence>
<comment type="subcellular location">
    <subcellularLocation>
        <location evidence="1">Cell outer membrane</location>
        <topology evidence="1">Multi-pass membrane protein</topology>
    </subcellularLocation>
</comment>
<gene>
    <name evidence="8" type="ORF">METEAL_17140</name>
</gene>
<dbReference type="RefSeq" id="WP_316415454.1">
    <property type="nucleotide sequence ID" value="NZ_AP027080.1"/>
</dbReference>
<evidence type="ECO:0000256" key="1">
    <source>
        <dbReference type="ARBA" id="ARBA00004571"/>
    </source>
</evidence>
<dbReference type="GO" id="GO:0044718">
    <property type="term" value="P:siderophore transmembrane transport"/>
    <property type="evidence" value="ECO:0007669"/>
    <property type="project" value="TreeGrafter"/>
</dbReference>
<feature type="signal peptide" evidence="7">
    <location>
        <begin position="1"/>
        <end position="23"/>
    </location>
</feature>
<dbReference type="KEGG" id="msil:METEAL_17140"/>
<evidence type="ECO:0000256" key="7">
    <source>
        <dbReference type="SAM" id="SignalP"/>
    </source>
</evidence>
<dbReference type="Pfam" id="PF13620">
    <property type="entry name" value="CarboxypepD_reg"/>
    <property type="match status" value="1"/>
</dbReference>
<dbReference type="PANTHER" id="PTHR30069">
    <property type="entry name" value="TONB-DEPENDENT OUTER MEMBRANE RECEPTOR"/>
    <property type="match status" value="1"/>
</dbReference>
<evidence type="ECO:0000256" key="3">
    <source>
        <dbReference type="ARBA" id="ARBA00022452"/>
    </source>
</evidence>
<proteinExistence type="predicted"/>
<dbReference type="Gene3D" id="2.170.130.10">
    <property type="entry name" value="TonB-dependent receptor, plug domain"/>
    <property type="match status" value="1"/>
</dbReference>
<dbReference type="GO" id="GO:0015344">
    <property type="term" value="F:siderophore uptake transmembrane transporter activity"/>
    <property type="evidence" value="ECO:0007669"/>
    <property type="project" value="TreeGrafter"/>
</dbReference>
<keyword evidence="9" id="KW-1185">Reference proteome</keyword>
<keyword evidence="6" id="KW-0998">Cell outer membrane</keyword>
<protein>
    <recommendedName>
        <fullName evidence="10">TonB-dependent receptor</fullName>
    </recommendedName>
</protein>
<dbReference type="InterPro" id="IPR036942">
    <property type="entry name" value="Beta-barrel_TonB_sf"/>
</dbReference>
<keyword evidence="2" id="KW-0813">Transport</keyword>
<dbReference type="InterPro" id="IPR037066">
    <property type="entry name" value="Plug_dom_sf"/>
</dbReference>
<dbReference type="InterPro" id="IPR039426">
    <property type="entry name" value="TonB-dep_rcpt-like"/>
</dbReference>
<evidence type="ECO:0000256" key="2">
    <source>
        <dbReference type="ARBA" id="ARBA00022448"/>
    </source>
</evidence>
<evidence type="ECO:0000256" key="6">
    <source>
        <dbReference type="ARBA" id="ARBA00023237"/>
    </source>
</evidence>
<organism evidence="8 9">
    <name type="scientific">Mesoterricola silvestris</name>
    <dbReference type="NCBI Taxonomy" id="2927979"/>
    <lineage>
        <taxon>Bacteria</taxon>
        <taxon>Pseudomonadati</taxon>
        <taxon>Acidobacteriota</taxon>
        <taxon>Holophagae</taxon>
        <taxon>Holophagales</taxon>
        <taxon>Holophagaceae</taxon>
        <taxon>Mesoterricola</taxon>
    </lineage>
</organism>
<keyword evidence="3" id="KW-1134">Transmembrane beta strand</keyword>
<evidence type="ECO:0000256" key="5">
    <source>
        <dbReference type="ARBA" id="ARBA00023136"/>
    </source>
</evidence>
<reference evidence="9" key="1">
    <citation type="journal article" date="2023" name="Int. J. Syst. Evol. Microbiol.">
        <title>Mesoterricola silvestris gen. nov., sp. nov., Mesoterricola sediminis sp. nov., Geothrix oryzae sp. nov., Geothrix edaphica sp. nov., Geothrix rubra sp. nov., and Geothrix limicola sp. nov., six novel members of Acidobacteriota isolated from soils.</title>
        <authorList>
            <person name="Itoh H."/>
            <person name="Sugisawa Y."/>
            <person name="Mise K."/>
            <person name="Xu Z."/>
            <person name="Kuniyasu M."/>
            <person name="Ushijima N."/>
            <person name="Kawano K."/>
            <person name="Kobayashi E."/>
            <person name="Shiratori Y."/>
            <person name="Masuda Y."/>
            <person name="Senoo K."/>
        </authorList>
    </citation>
    <scope>NUCLEOTIDE SEQUENCE [LARGE SCALE GENOMIC DNA]</scope>
    <source>
        <strain evidence="9">W79</strain>
    </source>
</reference>